<dbReference type="RefSeq" id="WP_236090730.1">
    <property type="nucleotide sequence ID" value="NZ_JAKGSG010000051.1"/>
</dbReference>
<evidence type="ECO:0000256" key="1">
    <source>
        <dbReference type="ARBA" id="ARBA00022722"/>
    </source>
</evidence>
<evidence type="ECO:0000259" key="5">
    <source>
        <dbReference type="Pfam" id="PF01850"/>
    </source>
</evidence>
<dbReference type="GO" id="GO:0004518">
    <property type="term" value="F:nuclease activity"/>
    <property type="evidence" value="ECO:0007669"/>
    <property type="project" value="UniProtKB-KW"/>
</dbReference>
<gene>
    <name evidence="6" type="ORF">L1785_18260</name>
</gene>
<dbReference type="Proteomes" id="UP001165405">
    <property type="component" value="Unassembled WGS sequence"/>
</dbReference>
<accession>A0AA41U8X8</accession>
<name>A0AA41U8X8_9MICO</name>
<dbReference type="SUPFAM" id="SSF88723">
    <property type="entry name" value="PIN domain-like"/>
    <property type="match status" value="1"/>
</dbReference>
<keyword evidence="3" id="KW-0378">Hydrolase</keyword>
<keyword evidence="4" id="KW-0460">Magnesium</keyword>
<evidence type="ECO:0000256" key="2">
    <source>
        <dbReference type="ARBA" id="ARBA00022723"/>
    </source>
</evidence>
<dbReference type="InterPro" id="IPR029060">
    <property type="entry name" value="PIN-like_dom_sf"/>
</dbReference>
<dbReference type="CDD" id="cd09874">
    <property type="entry name" value="PIN_MT3492-like"/>
    <property type="match status" value="1"/>
</dbReference>
<keyword evidence="2" id="KW-0479">Metal-binding</keyword>
<dbReference type="EMBL" id="JAKGSG010000051">
    <property type="protein sequence ID" value="MCF4122925.1"/>
    <property type="molecule type" value="Genomic_DNA"/>
</dbReference>
<dbReference type="AlphaFoldDB" id="A0AA41U8X8"/>
<protein>
    <submittedName>
        <fullName evidence="6">Type II toxin-antitoxin system VapC family toxin</fullName>
    </submittedName>
</protein>
<reference evidence="6" key="1">
    <citation type="submission" date="2022-01" db="EMBL/GenBank/DDBJ databases">
        <title>Antribacter sp. nov., isolated from Guizhou of China.</title>
        <authorList>
            <person name="Chengliang C."/>
            <person name="Ya Z."/>
        </authorList>
    </citation>
    <scope>NUCLEOTIDE SEQUENCE</scope>
    <source>
        <strain evidence="6">KLBMP 9083</strain>
    </source>
</reference>
<dbReference type="Pfam" id="PF01850">
    <property type="entry name" value="PIN"/>
    <property type="match status" value="1"/>
</dbReference>
<keyword evidence="1" id="KW-0540">Nuclease</keyword>
<dbReference type="Gene3D" id="3.40.50.1010">
    <property type="entry name" value="5'-nuclease"/>
    <property type="match status" value="1"/>
</dbReference>
<evidence type="ECO:0000256" key="3">
    <source>
        <dbReference type="ARBA" id="ARBA00022801"/>
    </source>
</evidence>
<dbReference type="InterPro" id="IPR002716">
    <property type="entry name" value="PIN_dom"/>
</dbReference>
<proteinExistence type="predicted"/>
<evidence type="ECO:0000313" key="7">
    <source>
        <dbReference type="Proteomes" id="UP001165405"/>
    </source>
</evidence>
<feature type="domain" description="PIN" evidence="5">
    <location>
        <begin position="4"/>
        <end position="122"/>
    </location>
</feature>
<evidence type="ECO:0000313" key="6">
    <source>
        <dbReference type="EMBL" id="MCF4122925.1"/>
    </source>
</evidence>
<dbReference type="GO" id="GO:0046872">
    <property type="term" value="F:metal ion binding"/>
    <property type="evidence" value="ECO:0007669"/>
    <property type="project" value="UniProtKB-KW"/>
</dbReference>
<dbReference type="GO" id="GO:0016787">
    <property type="term" value="F:hydrolase activity"/>
    <property type="evidence" value="ECO:0007669"/>
    <property type="project" value="UniProtKB-KW"/>
</dbReference>
<keyword evidence="7" id="KW-1185">Reference proteome</keyword>
<evidence type="ECO:0000256" key="4">
    <source>
        <dbReference type="ARBA" id="ARBA00022842"/>
    </source>
</evidence>
<comment type="caution">
    <text evidence="6">The sequence shown here is derived from an EMBL/GenBank/DDBJ whole genome shotgun (WGS) entry which is preliminary data.</text>
</comment>
<sequence>MRAVYLDTSAALKQVRREEFTDELVSYLVGCAGEEIAITSSTLLDVELARFAVREGLDHEGRIAPVLAPVARRQLSRRVVKDASEIAVHIRSLDAIHIATAAALGDDLVAVVTYDKQMVRAAEHLGVPVVSPGEPQ</sequence>
<organism evidence="6 7">
    <name type="scientific">Antribacter soli</name>
    <dbReference type="NCBI Taxonomy" id="2910976"/>
    <lineage>
        <taxon>Bacteria</taxon>
        <taxon>Bacillati</taxon>
        <taxon>Actinomycetota</taxon>
        <taxon>Actinomycetes</taxon>
        <taxon>Micrococcales</taxon>
        <taxon>Promicromonosporaceae</taxon>
        <taxon>Antribacter</taxon>
    </lineage>
</organism>